<dbReference type="EMBL" id="JAMTCJ010000002">
    <property type="protein sequence ID" value="MCP2176555.1"/>
    <property type="molecule type" value="Genomic_DNA"/>
</dbReference>
<dbReference type="RefSeq" id="WP_253661532.1">
    <property type="nucleotide sequence ID" value="NZ_BAAAJQ010000001.1"/>
</dbReference>
<proteinExistence type="predicted"/>
<sequence length="197" mass="21220">MTITESQGADTMTTTIDDERAELLTELATARAVLLGTVQGLTDEQLGLRSTASALCLGGLIKHVASTEAAWMRFVTEGTSGMELVLPEGVTWEDLMSGTAHTYPQWAIDRQNEFEMLPEDTRSGVIADYERVAAATEAVIGDAGDLSRTTPLPSAPWNEPGASWSVRRVLIHLVAETSQHAGHAEIIRESIDGHTSM</sequence>
<protein>
    <recommendedName>
        <fullName evidence="3">DinB family protein</fullName>
    </recommendedName>
</protein>
<comment type="caution">
    <text evidence="1">The sequence shown here is derived from an EMBL/GenBank/DDBJ whole genome shotgun (WGS) entry which is preliminary data.</text>
</comment>
<accession>A0ABT1HFQ2</accession>
<dbReference type="InterPro" id="IPR007061">
    <property type="entry name" value="MST-like"/>
</dbReference>
<evidence type="ECO:0000313" key="2">
    <source>
        <dbReference type="Proteomes" id="UP001206895"/>
    </source>
</evidence>
<name>A0ABT1HFQ2_9NOCA</name>
<keyword evidence="2" id="KW-1185">Reference proteome</keyword>
<evidence type="ECO:0008006" key="3">
    <source>
        <dbReference type="Google" id="ProtNLM"/>
    </source>
</evidence>
<dbReference type="Pfam" id="PF04978">
    <property type="entry name" value="MST"/>
    <property type="match status" value="1"/>
</dbReference>
<gene>
    <name evidence="1" type="ORF">LX13_002374</name>
</gene>
<reference evidence="1 2" key="1">
    <citation type="submission" date="2022-06" db="EMBL/GenBank/DDBJ databases">
        <title>Genomic Encyclopedia of Archaeal and Bacterial Type Strains, Phase II (KMG-II): from individual species to whole genera.</title>
        <authorList>
            <person name="Goeker M."/>
        </authorList>
    </citation>
    <scope>NUCLEOTIDE SEQUENCE [LARGE SCALE GENOMIC DNA]</scope>
    <source>
        <strain evidence="1 2">DSM 44693</strain>
    </source>
</reference>
<evidence type="ECO:0000313" key="1">
    <source>
        <dbReference type="EMBL" id="MCP2176555.1"/>
    </source>
</evidence>
<dbReference type="InterPro" id="IPR034660">
    <property type="entry name" value="DinB/YfiT-like"/>
</dbReference>
<organism evidence="1 2">
    <name type="scientific">Williamsia maris</name>
    <dbReference type="NCBI Taxonomy" id="72806"/>
    <lineage>
        <taxon>Bacteria</taxon>
        <taxon>Bacillati</taxon>
        <taxon>Actinomycetota</taxon>
        <taxon>Actinomycetes</taxon>
        <taxon>Mycobacteriales</taxon>
        <taxon>Nocardiaceae</taxon>
        <taxon>Williamsia</taxon>
    </lineage>
</organism>
<dbReference type="SUPFAM" id="SSF109854">
    <property type="entry name" value="DinB/YfiT-like putative metalloenzymes"/>
    <property type="match status" value="1"/>
</dbReference>
<dbReference type="Gene3D" id="1.20.120.450">
    <property type="entry name" value="dinb family like domain"/>
    <property type="match status" value="1"/>
</dbReference>
<dbReference type="Proteomes" id="UP001206895">
    <property type="component" value="Unassembled WGS sequence"/>
</dbReference>